<reference evidence="2 3" key="1">
    <citation type="submission" date="2016-10" db="EMBL/GenBank/DDBJ databases">
        <title>Evaluation of Human, Veterinary and Environmental Mycobacterium chelonae Isolates by Core Genome Phylogenomic Analysis, Targeted Gene Comparison, and Anti-microbial Susceptibility Patterns: A Tale of Mistaken Identities.</title>
        <authorList>
            <person name="Fogelson S.B."/>
            <person name="Camus A.C."/>
            <person name="Lorenz W."/>
            <person name="Vasireddy R."/>
            <person name="Vasireddy S."/>
            <person name="Smith T."/>
            <person name="Brown-Elliott B.A."/>
            <person name="Wallace R.J.Jr."/>
            <person name="Hasan N.A."/>
            <person name="Reischl U."/>
            <person name="Sanchez S."/>
        </authorList>
    </citation>
    <scope>NUCLEOTIDE SEQUENCE [LARGE SCALE GENOMIC DNA]</scope>
    <source>
        <strain evidence="2 3">15518</strain>
    </source>
</reference>
<dbReference type="EMBL" id="MLIS01000001">
    <property type="protein sequence ID" value="OHU77659.1"/>
    <property type="molecule type" value="Genomic_DNA"/>
</dbReference>
<dbReference type="InterPro" id="IPR010982">
    <property type="entry name" value="Lambda_DNA-bd_dom_sf"/>
</dbReference>
<dbReference type="GO" id="GO:0003677">
    <property type="term" value="F:DNA binding"/>
    <property type="evidence" value="ECO:0007669"/>
    <property type="project" value="InterPro"/>
</dbReference>
<comment type="caution">
    <text evidence="2">The sequence shown here is derived from an EMBL/GenBank/DDBJ whole genome shotgun (WGS) entry which is preliminary data.</text>
</comment>
<sequence>MTQPSWAEGQAAQIAAEVRRLRGKRSAQWLSDRTMELGHTVTRSVITDLENGRRKYVTIAELIVLAAALDTYPIALLYPPPYGELVRILPNVAAGRPEQLSAGLPKHDAVEWFSGNEPTAEMVHRVVVGGDKNGLKENVQAFRAAGEIPSLERQLAESSAHYADRFTQYGADDPVAGALFEQIEFLRGHLSDLREMAGMEGDGG</sequence>
<proteinExistence type="predicted"/>
<protein>
    <recommendedName>
        <fullName evidence="1">HTH cro/C1-type domain-containing protein</fullName>
    </recommendedName>
</protein>
<name>A0A1S1LZ57_MYCCH</name>
<organism evidence="2 3">
    <name type="scientific">Mycobacteroides chelonae</name>
    <name type="common">Mycobacterium chelonae</name>
    <dbReference type="NCBI Taxonomy" id="1774"/>
    <lineage>
        <taxon>Bacteria</taxon>
        <taxon>Bacillati</taxon>
        <taxon>Actinomycetota</taxon>
        <taxon>Actinomycetes</taxon>
        <taxon>Mycobacteriales</taxon>
        <taxon>Mycobacteriaceae</taxon>
        <taxon>Mycobacteroides</taxon>
    </lineage>
</organism>
<keyword evidence="3" id="KW-1185">Reference proteome</keyword>
<feature type="domain" description="HTH cro/C1-type" evidence="1">
    <location>
        <begin position="41"/>
        <end position="77"/>
    </location>
</feature>
<evidence type="ECO:0000313" key="2">
    <source>
        <dbReference type="EMBL" id="OHU77659.1"/>
    </source>
</evidence>
<dbReference type="InterPro" id="IPR001387">
    <property type="entry name" value="Cro/C1-type_HTH"/>
</dbReference>
<accession>A0A1S1LZ57</accession>
<dbReference type="Proteomes" id="UP000179441">
    <property type="component" value="Unassembled WGS sequence"/>
</dbReference>
<dbReference type="PROSITE" id="PS50943">
    <property type="entry name" value="HTH_CROC1"/>
    <property type="match status" value="1"/>
</dbReference>
<evidence type="ECO:0000313" key="3">
    <source>
        <dbReference type="Proteomes" id="UP000179441"/>
    </source>
</evidence>
<dbReference type="Gene3D" id="1.10.260.40">
    <property type="entry name" value="lambda repressor-like DNA-binding domains"/>
    <property type="match status" value="1"/>
</dbReference>
<dbReference type="RefSeq" id="WP_070951282.1">
    <property type="nucleotide sequence ID" value="NZ_CP050145.1"/>
</dbReference>
<dbReference type="AlphaFoldDB" id="A0A1S1LZ57"/>
<gene>
    <name evidence="2" type="ORF">BKG84_03850</name>
</gene>
<evidence type="ECO:0000259" key="1">
    <source>
        <dbReference type="PROSITE" id="PS50943"/>
    </source>
</evidence>